<gene>
    <name evidence="1" type="ORF">P0Y53_16420</name>
</gene>
<evidence type="ECO:0000313" key="2">
    <source>
        <dbReference type="Proteomes" id="UP001220610"/>
    </source>
</evidence>
<reference evidence="1" key="1">
    <citation type="submission" date="2023-03" db="EMBL/GenBank/DDBJ databases">
        <title>Andean soil-derived lignocellulolytic bacterial consortium as a source of novel taxa and putative plastic-active enzymes.</title>
        <authorList>
            <person name="Diaz-Garcia L."/>
            <person name="Chuvochina M."/>
            <person name="Feuerriegel G."/>
            <person name="Bunk B."/>
            <person name="Sproer C."/>
            <person name="Streit W.R."/>
            <person name="Rodriguez L.M."/>
            <person name="Overmann J."/>
            <person name="Jimenez D.J."/>
        </authorList>
    </citation>
    <scope>NUCLEOTIDE SEQUENCE</scope>
    <source>
        <strain evidence="1">MAG 7</strain>
    </source>
</reference>
<dbReference type="Proteomes" id="UP001220610">
    <property type="component" value="Chromosome"/>
</dbReference>
<proteinExistence type="predicted"/>
<name>A0AAJ5WPA1_9BACT</name>
<sequence length="262" mass="29638">MKKSIRIIIPLSIILLLSGWGLARTAGWFAGTGKEELVTEKDGRSELRKLLQRYTGEGDMADLHGEILLYDAEGKKSLKERSTFRSVRNGNAFYSQLAAQYTYVADGLLVQLDTLSRTILVVRVDVDKMPANIGAGLLPLEQLMEDSAAFRITATVKDTGKERMLSIQHELMPEIRSCVIYYDPATYTIRKTEVEWWKFMRGTTQFNGEAVWFSEISYDTNRLEAPDIGRDIRKIVKVDGNTVVAAEKYASYEIIAQLDEPR</sequence>
<accession>A0AAJ5WPA1</accession>
<organism evidence="1 2">
    <name type="scientific">Candidatus Pseudobacter hemicellulosilyticus</name>
    <dbReference type="NCBI Taxonomy" id="3121375"/>
    <lineage>
        <taxon>Bacteria</taxon>
        <taxon>Pseudomonadati</taxon>
        <taxon>Bacteroidota</taxon>
        <taxon>Chitinophagia</taxon>
        <taxon>Chitinophagales</taxon>
        <taxon>Chitinophagaceae</taxon>
        <taxon>Pseudobacter</taxon>
    </lineage>
</organism>
<dbReference type="AlphaFoldDB" id="A0AAJ5WPA1"/>
<protein>
    <submittedName>
        <fullName evidence="1">Uncharacterized protein</fullName>
    </submittedName>
</protein>
<dbReference type="EMBL" id="CP119311">
    <property type="protein sequence ID" value="WEK34073.1"/>
    <property type="molecule type" value="Genomic_DNA"/>
</dbReference>
<evidence type="ECO:0000313" key="1">
    <source>
        <dbReference type="EMBL" id="WEK34073.1"/>
    </source>
</evidence>